<dbReference type="CDD" id="cd00200">
    <property type="entry name" value="WD40"/>
    <property type="match status" value="2"/>
</dbReference>
<accession>A0A9P1M8K6</accession>
<dbReference type="PROSITE" id="PS50294">
    <property type="entry name" value="WD_REPEATS_REGION"/>
    <property type="match status" value="13"/>
</dbReference>
<evidence type="ECO:0000256" key="5">
    <source>
        <dbReference type="ARBA" id="ARBA00039789"/>
    </source>
</evidence>
<dbReference type="GO" id="GO:1990234">
    <property type="term" value="C:transferase complex"/>
    <property type="evidence" value="ECO:0007669"/>
    <property type="project" value="UniProtKB-ARBA"/>
</dbReference>
<feature type="repeat" description="WD" evidence="7">
    <location>
        <begin position="888"/>
        <end position="929"/>
    </location>
</feature>
<feature type="repeat" description="WD" evidence="7">
    <location>
        <begin position="1169"/>
        <end position="1210"/>
    </location>
</feature>
<evidence type="ECO:0000256" key="6">
    <source>
        <dbReference type="ARBA" id="ARBA00043913"/>
    </source>
</evidence>
<dbReference type="Pfam" id="PF25173">
    <property type="entry name" value="Beta-prop_WDR3_1st"/>
    <property type="match status" value="1"/>
</dbReference>
<feature type="repeat" description="WD" evidence="7">
    <location>
        <begin position="1069"/>
        <end position="1102"/>
    </location>
</feature>
<dbReference type="InterPro" id="IPR020472">
    <property type="entry name" value="WD40_PAC1"/>
</dbReference>
<organism evidence="10 11">
    <name type="scientific">Parascedosporium putredinis</name>
    <dbReference type="NCBI Taxonomy" id="1442378"/>
    <lineage>
        <taxon>Eukaryota</taxon>
        <taxon>Fungi</taxon>
        <taxon>Dikarya</taxon>
        <taxon>Ascomycota</taxon>
        <taxon>Pezizomycotina</taxon>
        <taxon>Sordariomycetes</taxon>
        <taxon>Hypocreomycetidae</taxon>
        <taxon>Microascales</taxon>
        <taxon>Microascaceae</taxon>
        <taxon>Parascedosporium</taxon>
    </lineage>
</organism>
<evidence type="ECO:0000256" key="3">
    <source>
        <dbReference type="ARBA" id="ARBA00023054"/>
    </source>
</evidence>
<feature type="repeat" description="WD" evidence="7">
    <location>
        <begin position="846"/>
        <end position="887"/>
    </location>
</feature>
<feature type="repeat" description="WD" evidence="7">
    <location>
        <begin position="720"/>
        <end position="761"/>
    </location>
</feature>
<feature type="repeat" description="WD" evidence="7">
    <location>
        <begin position="930"/>
        <end position="971"/>
    </location>
</feature>
<evidence type="ECO:0000313" key="10">
    <source>
        <dbReference type="EMBL" id="CAI4212399.1"/>
    </source>
</evidence>
<feature type="repeat" description="WD" evidence="7">
    <location>
        <begin position="762"/>
        <end position="803"/>
    </location>
</feature>
<evidence type="ECO:0000313" key="11">
    <source>
        <dbReference type="Proteomes" id="UP000838763"/>
    </source>
</evidence>
<evidence type="ECO:0000256" key="1">
    <source>
        <dbReference type="ARBA" id="ARBA00022574"/>
    </source>
</evidence>
<dbReference type="AlphaFoldDB" id="A0A9P1M8K6"/>
<dbReference type="PROSITE" id="PS50082">
    <property type="entry name" value="WD_REPEATS_2"/>
    <property type="match status" value="13"/>
</dbReference>
<feature type="repeat" description="WD" evidence="7">
    <location>
        <begin position="972"/>
        <end position="1005"/>
    </location>
</feature>
<dbReference type="SUPFAM" id="SSF50978">
    <property type="entry name" value="WD40 repeat-like"/>
    <property type="match status" value="2"/>
</dbReference>
<reference evidence="10" key="1">
    <citation type="submission" date="2022-11" db="EMBL/GenBank/DDBJ databases">
        <authorList>
            <person name="Scott C."/>
            <person name="Bruce N."/>
        </authorList>
    </citation>
    <scope>NUCLEOTIDE SEQUENCE</scope>
</reference>
<dbReference type="PROSITE" id="PS00678">
    <property type="entry name" value="WD_REPEATS_1"/>
    <property type="match status" value="13"/>
</dbReference>
<sequence length="1231" mass="136207">MADANIKKSTPLAGFALFFPSEYGLVSAAGVARDMLRSFPNVRIGLMVGIGGGAPSLKHDIRLGDVVVSVPGHGEGGVFQYDYGKTIQNQKFEYTGFLNQPPRFLRTAVTGLGAKHEVDGHNIEDMIDNVLGTRKRLRKKYKRPDRSTDRLYLSSVVHSLDPEASCVYRGGDDTSKLVMRRERTEEDDNPTIHYGLIASADKLMKDATIRDSLAAERGVLCFEMEAAGLMNHFPCLVIRGICDYSDSHKNKEWQGYAAMAAAAYAKELLCEIPRPKSRLRRRLASTVMRIEKKMDEGAAIKLEIRQEERETRQDEKDNECLKDLRATDPRTDRERIKETKGGLFRDASSWILDHDDFRRWRDCDETRLLWIKGDPGKGTDKKLNNATAVLRGLVYLLAVQHPRLISHIRESYDHAGPKLFEDVNSFYTLSNVLERMLRNESLSRTYIVIDALDECTTDREMLLRFIVEHSAVSDRVKWIVSSRNRPEIEQHLKIDGSGMNLSLEITKNAEQVSRAVGSYIDFKMETLSSLLSDHNLRNLVRDTLREKANGTFLWAALVIKELEKVTATPWRVPQVVEEVPSNLNELYDLMMVQIQQLKDWGLCQLVLSAVTVAYRPLHLTELAIVSGLPKYISENPEVYLGQVQSVAFSHDSKLIASGSTDGTIKIWDVATGHEAHMLEGRSSWVWSVAFSHDSKLIASGSDDKTIKIWDVATGHEVHMLKGHRGSVRSVAFSHGSKRIASGSTDGTIKIWDVATGHEAHMLEGHSSWVLSVAFSHDSKLIASVSSDMTIKIWDVATGHEVHMLKGHRGSVRSVAFSHGSKRIASGSTDGTIKIWDVATGHEAHMLEGHSSWVLSVAFSHGSKRIASGSTDGTIKIWDVATGYEAHMLKGHRGSVRSVAFSHDSKLIASGSTDGTIKIWDVATGHEAHMLEGHSSWVWSVAFSHDSKLLASGSGDTTIKIWDVTIGHEVHMLKGHSRSVQSVAFSHDSKLIASGSDDATIKIWDVAIGDDATIKIRDVATGHEVHMLKGHSLSVQSVVFSHNSKLIASGSNDGTIRIWDVATGHEVHILKGHSDWVLSVAFSHDSKLLASGSGDTTIKIWDVAIASGSDDATIKIRDVTIGHEVHMLKGHSDWVRSVAFSHDSKLIASGSDDKTIKIWDVATGHEVHMLKGHSGWVRSVAFSHDSKLIASGSDDKTIKIWDVATGHEVHMLNPVIADWGSSSRYASPRLWT</sequence>
<keyword evidence="11" id="KW-1185">Reference proteome</keyword>
<dbReference type="InterPro" id="IPR036322">
    <property type="entry name" value="WD40_repeat_dom_sf"/>
</dbReference>
<feature type="repeat" description="WD" evidence="7">
    <location>
        <begin position="678"/>
        <end position="719"/>
    </location>
</feature>
<keyword evidence="3 8" id="KW-0175">Coiled coil</keyword>
<dbReference type="PANTHER" id="PTHR22847:SF637">
    <property type="entry name" value="WD REPEAT DOMAIN 5B"/>
    <property type="match status" value="1"/>
</dbReference>
<keyword evidence="2" id="KW-0677">Repeat</keyword>
<evidence type="ECO:0000256" key="8">
    <source>
        <dbReference type="SAM" id="Coils"/>
    </source>
</evidence>
<dbReference type="GO" id="GO:0003824">
    <property type="term" value="F:catalytic activity"/>
    <property type="evidence" value="ECO:0007669"/>
    <property type="project" value="InterPro"/>
</dbReference>
<dbReference type="Pfam" id="PF00400">
    <property type="entry name" value="WD40"/>
    <property type="match status" value="8"/>
</dbReference>
<dbReference type="SMART" id="SM00320">
    <property type="entry name" value="WD40"/>
    <property type="match status" value="13"/>
</dbReference>
<feature type="repeat" description="WD" evidence="7">
    <location>
        <begin position="643"/>
        <end position="677"/>
    </location>
</feature>
<evidence type="ECO:0000256" key="4">
    <source>
        <dbReference type="ARBA" id="ARBA00038415"/>
    </source>
</evidence>
<dbReference type="GO" id="GO:0005634">
    <property type="term" value="C:nucleus"/>
    <property type="evidence" value="ECO:0007669"/>
    <property type="project" value="TreeGrafter"/>
</dbReference>
<feature type="domain" description="Nephrocystin 3-like N-terminal" evidence="9">
    <location>
        <begin position="349"/>
        <end position="378"/>
    </location>
</feature>
<feature type="repeat" description="WD" evidence="7">
    <location>
        <begin position="804"/>
        <end position="845"/>
    </location>
</feature>
<dbReference type="InterPro" id="IPR015943">
    <property type="entry name" value="WD40/YVTN_repeat-like_dom_sf"/>
</dbReference>
<dbReference type="SUPFAM" id="SSF53167">
    <property type="entry name" value="Purine and uridine phosphorylases"/>
    <property type="match status" value="1"/>
</dbReference>
<dbReference type="EMBL" id="CALLCH030000004">
    <property type="protein sequence ID" value="CAI4212399.1"/>
    <property type="molecule type" value="Genomic_DNA"/>
</dbReference>
<comment type="function">
    <text evidence="6">Involved in mitochondrial fission. Acts as an adapter protein required to form mitochondrial fission complexes. Formation of these complexes is required to promote constriction and fission of the mitochondrial compartment at a late step in mitochondrial division.</text>
</comment>
<dbReference type="Pfam" id="PF24883">
    <property type="entry name" value="NPHP3_N"/>
    <property type="match status" value="2"/>
</dbReference>
<dbReference type="PANTHER" id="PTHR22847">
    <property type="entry name" value="WD40 REPEAT PROTEIN"/>
    <property type="match status" value="1"/>
</dbReference>
<dbReference type="GO" id="GO:0009116">
    <property type="term" value="P:nucleoside metabolic process"/>
    <property type="evidence" value="ECO:0007669"/>
    <property type="project" value="InterPro"/>
</dbReference>
<dbReference type="Gene3D" id="2.130.10.10">
    <property type="entry name" value="YVTN repeat-like/Quinoprotein amine dehydrogenase"/>
    <property type="match status" value="6"/>
</dbReference>
<evidence type="ECO:0000259" key="9">
    <source>
        <dbReference type="Pfam" id="PF24883"/>
    </source>
</evidence>
<dbReference type="PRINTS" id="PR00320">
    <property type="entry name" value="GPROTEINBRPT"/>
</dbReference>
<feature type="repeat" description="WD" evidence="7">
    <location>
        <begin position="1027"/>
        <end position="1068"/>
    </location>
</feature>
<protein>
    <recommendedName>
        <fullName evidence="5">Mitochondrial division protein 1</fullName>
    </recommendedName>
</protein>
<dbReference type="Gene3D" id="3.40.50.1580">
    <property type="entry name" value="Nucleoside phosphorylase domain"/>
    <property type="match status" value="1"/>
</dbReference>
<dbReference type="InterPro" id="IPR035994">
    <property type="entry name" value="Nucleoside_phosphorylase_sf"/>
</dbReference>
<evidence type="ECO:0000256" key="7">
    <source>
        <dbReference type="PROSITE-ProRule" id="PRU00221"/>
    </source>
</evidence>
<dbReference type="InterPro" id="IPR001680">
    <property type="entry name" value="WD40_rpt"/>
</dbReference>
<proteinExistence type="inferred from homology"/>
<comment type="caution">
    <text evidence="10">The sequence shown here is derived from an EMBL/GenBank/DDBJ whole genome shotgun (WGS) entry which is preliminary data.</text>
</comment>
<dbReference type="InterPro" id="IPR019775">
    <property type="entry name" value="WD40_repeat_CS"/>
</dbReference>
<feature type="coiled-coil region" evidence="8">
    <location>
        <begin position="290"/>
        <end position="324"/>
    </location>
</feature>
<name>A0A9P1M8K6_9PEZI</name>
<feature type="domain" description="Nephrocystin 3-like N-terminal" evidence="9">
    <location>
        <begin position="380"/>
        <end position="483"/>
    </location>
</feature>
<keyword evidence="1 7" id="KW-0853">WD repeat</keyword>
<dbReference type="OrthoDB" id="538223at2759"/>
<gene>
    <name evidence="10" type="ORF">PPNO1_LOCUS2161</name>
</gene>
<evidence type="ECO:0000256" key="2">
    <source>
        <dbReference type="ARBA" id="ARBA00022737"/>
    </source>
</evidence>
<dbReference type="InterPro" id="IPR056884">
    <property type="entry name" value="NPHP3-like_N"/>
</dbReference>
<comment type="similarity">
    <text evidence="4">Belongs to the WD repeat MDV1/CAF4 family.</text>
</comment>
<dbReference type="Proteomes" id="UP000838763">
    <property type="component" value="Unassembled WGS sequence"/>
</dbReference>
<feature type="repeat" description="WD" evidence="7">
    <location>
        <begin position="1127"/>
        <end position="1168"/>
    </location>
</feature>